<gene>
    <name evidence="1" type="ORF">CSC94_02295</name>
</gene>
<accession>A0A2G1QTR6</accession>
<keyword evidence="2" id="KW-1185">Reference proteome</keyword>
<comment type="caution">
    <text evidence="1">The sequence shown here is derived from an EMBL/GenBank/DDBJ whole genome shotgun (WGS) entry which is preliminary data.</text>
</comment>
<dbReference type="EMBL" id="PDVP01000001">
    <property type="protein sequence ID" value="PHP68844.1"/>
    <property type="molecule type" value="Genomic_DNA"/>
</dbReference>
<evidence type="ECO:0000313" key="2">
    <source>
        <dbReference type="Proteomes" id="UP000221168"/>
    </source>
</evidence>
<sequence>MSALWKKSRAFLSTRGGNFAIGMGLLGLPLAVAASMALDIYSIGRIRAQMQDAADAAVMSAALNAGSASVATLAGDTFQANIRSTAYGLQESLPAFSYLGQSADADGNPTVSGKATFAYSRLLPFGPQGGSGNDVAITVETRVTVPPGMPACLFALSRTEGRAVDVSGSALVDVKGCVVASNSQAGDALYVGGSGALSAECAISSGGIDDNGGLTTDCDWNRTNYMPSPDPLKDLPPPLPGVVFPDPAKADLTVQPGRYNNLTLDGTKTLQPGLYYVDGSLTIKGDITGDGVTFFLKDGAVTLNGGANLRIRPPTAGTYAGISFFGDPANLNTQKFTGNGTIDIDGFVYFPAGDVIYQGNSSTYSECLRIIADTVTMTGNSSMAADCSARLGGREALVVGTPYISG</sequence>
<evidence type="ECO:0000313" key="1">
    <source>
        <dbReference type="EMBL" id="PHP68844.1"/>
    </source>
</evidence>
<protein>
    <submittedName>
        <fullName evidence="1">Uncharacterized protein</fullName>
    </submittedName>
</protein>
<dbReference type="AlphaFoldDB" id="A0A2G1QTR6"/>
<dbReference type="OrthoDB" id="7210116at2"/>
<dbReference type="RefSeq" id="WP_099303313.1">
    <property type="nucleotide sequence ID" value="NZ_PDVP01000001.1"/>
</dbReference>
<dbReference type="Proteomes" id="UP000221168">
    <property type="component" value="Unassembled WGS sequence"/>
</dbReference>
<organism evidence="1 2">
    <name type="scientific">Zhengella mangrovi</name>
    <dbReference type="NCBI Taxonomy" id="1982044"/>
    <lineage>
        <taxon>Bacteria</taxon>
        <taxon>Pseudomonadati</taxon>
        <taxon>Pseudomonadota</taxon>
        <taxon>Alphaproteobacteria</taxon>
        <taxon>Hyphomicrobiales</taxon>
        <taxon>Notoacmeibacteraceae</taxon>
        <taxon>Zhengella</taxon>
    </lineage>
</organism>
<proteinExistence type="predicted"/>
<name>A0A2G1QTR6_9HYPH</name>
<reference evidence="1 2" key="1">
    <citation type="submission" date="2017-10" db="EMBL/GenBank/DDBJ databases">
        <title>Sedimentibacterium mangrovi gen. nov., sp. nov., a novel member of family Phyllobacteriacea isolated from mangrove sediment.</title>
        <authorList>
            <person name="Liao H."/>
            <person name="Tian Y."/>
        </authorList>
    </citation>
    <scope>NUCLEOTIDE SEQUENCE [LARGE SCALE GENOMIC DNA]</scope>
    <source>
        <strain evidence="1 2">X9-2-2</strain>
    </source>
</reference>